<keyword evidence="2" id="KW-0472">Membrane</keyword>
<accession>A0A931E852</accession>
<dbReference type="Pfam" id="PF13469">
    <property type="entry name" value="Sulfotransfer_3"/>
    <property type="match status" value="1"/>
</dbReference>
<dbReference type="PANTHER" id="PTHR12788">
    <property type="entry name" value="PROTEIN-TYROSINE SULFOTRANSFERASE 2"/>
    <property type="match status" value="1"/>
</dbReference>
<proteinExistence type="predicted"/>
<keyword evidence="1" id="KW-0808">Transferase</keyword>
<protein>
    <submittedName>
        <fullName evidence="3">Sulfotransferase</fullName>
    </submittedName>
</protein>
<dbReference type="PANTHER" id="PTHR12788:SF10">
    <property type="entry name" value="PROTEIN-TYROSINE SULFOTRANSFERASE"/>
    <property type="match status" value="1"/>
</dbReference>
<name>A0A931E852_9BACT</name>
<gene>
    <name evidence="3" type="ORF">I5907_04505</name>
</gene>
<evidence type="ECO:0000256" key="2">
    <source>
        <dbReference type="SAM" id="Phobius"/>
    </source>
</evidence>
<dbReference type="InterPro" id="IPR027417">
    <property type="entry name" value="P-loop_NTPase"/>
</dbReference>
<keyword evidence="4" id="KW-1185">Reference proteome</keyword>
<dbReference type="Proteomes" id="UP000628448">
    <property type="component" value="Unassembled WGS sequence"/>
</dbReference>
<feature type="transmembrane region" description="Helical" evidence="2">
    <location>
        <begin position="294"/>
        <end position="314"/>
    </location>
</feature>
<dbReference type="SUPFAM" id="SSF52540">
    <property type="entry name" value="P-loop containing nucleoside triphosphate hydrolases"/>
    <property type="match status" value="1"/>
</dbReference>
<comment type="caution">
    <text evidence="3">The sequence shown here is derived from an EMBL/GenBank/DDBJ whole genome shotgun (WGS) entry which is preliminary data.</text>
</comment>
<dbReference type="GO" id="GO:0008476">
    <property type="term" value="F:protein-tyrosine sulfotransferase activity"/>
    <property type="evidence" value="ECO:0007669"/>
    <property type="project" value="InterPro"/>
</dbReference>
<keyword evidence="2" id="KW-1133">Transmembrane helix</keyword>
<dbReference type="AlphaFoldDB" id="A0A931E852"/>
<dbReference type="InterPro" id="IPR026634">
    <property type="entry name" value="TPST-like"/>
</dbReference>
<evidence type="ECO:0000313" key="4">
    <source>
        <dbReference type="Proteomes" id="UP000628448"/>
    </source>
</evidence>
<sequence>MKKSGFFIIGSKRGGTTLLRLMLNKHTQLIIPPESHFILPLVKTFPYLDRSLSFSQLEEIKSIIINHPRFDTWKMDAEEVDSVINSLDEPRILAAVIEGLFLRKIRDSGKTTWGEKTPEYIDIIPQLNSLFPESKFIALVRDGRDVAISLKDRGWEGWSIYQRAIYWKRCIRNIEFLNKLGNRTLMVKYERLVTNVEEVLSEITEFLDVAFEDKMLQFNQDYAKNITETEIKSGVHKKLNRMPDPKADIGRWTLQMSNSEVWRFESICHKELRLMDYDVAYYNQNNFLHRLGSFLYRIIGKIIVLLHVIYHFLFSRNVKQKLRKNRQYNKLRSLIVKS</sequence>
<evidence type="ECO:0000313" key="3">
    <source>
        <dbReference type="EMBL" id="MBG9375481.1"/>
    </source>
</evidence>
<evidence type="ECO:0000256" key="1">
    <source>
        <dbReference type="ARBA" id="ARBA00022679"/>
    </source>
</evidence>
<dbReference type="Gene3D" id="3.40.50.300">
    <property type="entry name" value="P-loop containing nucleotide triphosphate hydrolases"/>
    <property type="match status" value="1"/>
</dbReference>
<organism evidence="3 4">
    <name type="scientific">Panacibacter microcysteis</name>
    <dbReference type="NCBI Taxonomy" id="2793269"/>
    <lineage>
        <taxon>Bacteria</taxon>
        <taxon>Pseudomonadati</taxon>
        <taxon>Bacteroidota</taxon>
        <taxon>Chitinophagia</taxon>
        <taxon>Chitinophagales</taxon>
        <taxon>Chitinophagaceae</taxon>
        <taxon>Panacibacter</taxon>
    </lineage>
</organism>
<keyword evidence="2" id="KW-0812">Transmembrane</keyword>
<reference evidence="3" key="1">
    <citation type="submission" date="2020-11" db="EMBL/GenBank/DDBJ databases">
        <title>Bacterial whole genome sequence for Panacibacter sp. DH6.</title>
        <authorList>
            <person name="Le V."/>
            <person name="Ko S."/>
            <person name="Ahn C.-Y."/>
            <person name="Oh H.-M."/>
        </authorList>
    </citation>
    <scope>NUCLEOTIDE SEQUENCE</scope>
    <source>
        <strain evidence="3">DH6</strain>
    </source>
</reference>
<dbReference type="RefSeq" id="WP_196989532.1">
    <property type="nucleotide sequence ID" value="NZ_JADWYR010000001.1"/>
</dbReference>
<dbReference type="EMBL" id="JADWYR010000001">
    <property type="protein sequence ID" value="MBG9375481.1"/>
    <property type="molecule type" value="Genomic_DNA"/>
</dbReference>